<comment type="caution">
    <text evidence="1">The sequence shown here is derived from an EMBL/GenBank/DDBJ whole genome shotgun (WGS) entry which is preliminary data.</text>
</comment>
<gene>
    <name evidence="1" type="ORF">V5J35_000321</name>
</gene>
<evidence type="ECO:0008006" key="3">
    <source>
        <dbReference type="Google" id="ProtNLM"/>
    </source>
</evidence>
<proteinExistence type="predicted"/>
<dbReference type="EMBL" id="JBEWTB010000002">
    <property type="protein sequence ID" value="MET4755129.1"/>
    <property type="molecule type" value="Genomic_DNA"/>
</dbReference>
<accession>A0ABV2SDE2</accession>
<dbReference type="RefSeq" id="WP_354009583.1">
    <property type="nucleotide sequence ID" value="NZ_JBEWTA010000001.1"/>
</dbReference>
<sequence>MELNIASWLRSTGFLIPERMTAHFQDTVASLRRGMEEEETKEIYESIMENTGTQLRIIIDHMVELDKKQRVEWLTAITGALPPEQWDMVMGVLKPELYETAYALLPPLPDAMRNGLSGLPEMADGQMRVLLATVLAIVQNFEGNISTEANDYFTALDDGVLPDSQPPQRSMLLSLEDFQRLLDEGATEALSTLPFMQENDFEVNNTAQAYYQAYWQSIVTIMVNNSGYLIDNLINFYIKVIGVDHPLRERGIFYVPSSQWLDPVVNEINRQTGGHSIGLGIGSGNGSLEHFLHSRYNLEIEATDLNVGSDIWGEDTVGTRPLNWSFPITQLDAVQAVRNNPAANFLVLSWPSSIDNKGQEYGDLMKSLGFDLSVFEGNSQDSINFSAMLGLSDPFHDALIEWGNRGPVLFIGEHIENSMTGSPGLRRYLAENYDVISFREHYQPLPFCQDYPVLYIPKSNQAKAQNDLPEK</sequence>
<dbReference type="Proteomes" id="UP001549366">
    <property type="component" value="Unassembled WGS sequence"/>
</dbReference>
<protein>
    <recommendedName>
        <fullName evidence="3">Class I SAM-dependent methyltransferase</fullName>
    </recommendedName>
</protein>
<name>A0ABV2SDE2_9GAMM</name>
<evidence type="ECO:0000313" key="1">
    <source>
        <dbReference type="EMBL" id="MET4755129.1"/>
    </source>
</evidence>
<evidence type="ECO:0000313" key="2">
    <source>
        <dbReference type="Proteomes" id="UP001549366"/>
    </source>
</evidence>
<keyword evidence="2" id="KW-1185">Reference proteome</keyword>
<reference evidence="1 2" key="1">
    <citation type="submission" date="2024-06" db="EMBL/GenBank/DDBJ databases">
        <title>Genomic Encyclopedia of Type Strains, Phase V (KMG-V): Genome sequencing to study the core and pangenomes of soil and plant-associated prokaryotes.</title>
        <authorList>
            <person name="Whitman W."/>
        </authorList>
    </citation>
    <scope>NUCLEOTIDE SEQUENCE [LARGE SCALE GENOMIC DNA]</scope>
    <source>
        <strain evidence="1 2">NE40</strain>
    </source>
</reference>
<organism evidence="1 2">
    <name type="scientific">Endozoicomonas lisbonensis</name>
    <dbReference type="NCBI Taxonomy" id="3120522"/>
    <lineage>
        <taxon>Bacteria</taxon>
        <taxon>Pseudomonadati</taxon>
        <taxon>Pseudomonadota</taxon>
        <taxon>Gammaproteobacteria</taxon>
        <taxon>Oceanospirillales</taxon>
        <taxon>Endozoicomonadaceae</taxon>
        <taxon>Endozoicomonas</taxon>
    </lineage>
</organism>